<dbReference type="InterPro" id="IPR050828">
    <property type="entry name" value="C-type_lectin/matrix_domain"/>
</dbReference>
<dbReference type="Proteomes" id="UP000265040">
    <property type="component" value="Chromosome 18"/>
</dbReference>
<feature type="transmembrane region" description="Helical" evidence="2">
    <location>
        <begin position="23"/>
        <end position="42"/>
    </location>
</feature>
<dbReference type="PROSITE" id="PS50041">
    <property type="entry name" value="C_TYPE_LECTIN_2"/>
    <property type="match status" value="1"/>
</dbReference>
<dbReference type="PANTHER" id="PTHR45710">
    <property type="entry name" value="C-TYPE LECTIN DOMAIN-CONTAINING PROTEIN 180"/>
    <property type="match status" value="1"/>
</dbReference>
<keyword evidence="2" id="KW-0472">Membrane</keyword>
<dbReference type="Gene3D" id="3.10.100.10">
    <property type="entry name" value="Mannose-Binding Protein A, subunit A"/>
    <property type="match status" value="1"/>
</dbReference>
<evidence type="ECO:0000313" key="5">
    <source>
        <dbReference type="Proteomes" id="UP000265040"/>
    </source>
</evidence>
<protein>
    <recommendedName>
        <fullName evidence="3">C-type lectin domain-containing protein</fullName>
    </recommendedName>
</protein>
<accession>A0A3Q1H8S8</accession>
<keyword evidence="2" id="KW-0812">Transmembrane</keyword>
<dbReference type="AlphaFoldDB" id="A0A3Q1H8S8"/>
<dbReference type="STRING" id="64144.ENSATEP00000004847"/>
<dbReference type="Pfam" id="PF00059">
    <property type="entry name" value="Lectin_C"/>
    <property type="match status" value="1"/>
</dbReference>
<dbReference type="GeneTree" id="ENSGT00940000165297"/>
<dbReference type="SUPFAM" id="SSF56436">
    <property type="entry name" value="C-type lectin-like"/>
    <property type="match status" value="1"/>
</dbReference>
<reference evidence="4" key="3">
    <citation type="submission" date="2025-09" db="UniProtKB">
        <authorList>
            <consortium name="Ensembl"/>
        </authorList>
    </citation>
    <scope>IDENTIFICATION</scope>
</reference>
<sequence length="277" mass="31385">DTLNQSDDMEEDLPAGVSRFRPWLFPAATAAVILILIIAVGASNTKMSNRLWSVEQRASNLSSVVQSLNTSLQTDFMSVLSVLCSVSDALKQLSVVDTLEKSVASLKCSLERIINNSSVSDGCCPLGWDLFSSSCYFFSPSELNWNDSRDWCVKQEAHLVILKTDKEWDFVTKRTIPDFYWVGLTDGRTGKWEWVNQTPYTMERRYITCDSKTVCATSARNTVCVAKYTVPAKPLWIPVILESYLLQMNQNLLITWTLLQFKDSTFKCENSCLFKFK</sequence>
<name>A0A3Q1H8S8_ANATE</name>
<dbReference type="SMART" id="SM00034">
    <property type="entry name" value="CLECT"/>
    <property type="match status" value="1"/>
</dbReference>
<dbReference type="InterPro" id="IPR016186">
    <property type="entry name" value="C-type_lectin-like/link_sf"/>
</dbReference>
<comment type="subcellular location">
    <subcellularLocation>
        <location evidence="1">Cell membrane</location>
        <topology evidence="1">Single-pass type II membrane protein</topology>
    </subcellularLocation>
</comment>
<dbReference type="InterPro" id="IPR001304">
    <property type="entry name" value="C-type_lectin-like"/>
</dbReference>
<proteinExistence type="predicted"/>
<reference evidence="4" key="2">
    <citation type="submission" date="2025-08" db="UniProtKB">
        <authorList>
            <consortium name="Ensembl"/>
        </authorList>
    </citation>
    <scope>IDENTIFICATION</scope>
</reference>
<reference evidence="4" key="1">
    <citation type="submission" date="2021-04" db="EMBL/GenBank/DDBJ databases">
        <authorList>
            <consortium name="Wellcome Sanger Institute Data Sharing"/>
        </authorList>
    </citation>
    <scope>NUCLEOTIDE SEQUENCE [LARGE SCALE GENOMIC DNA]</scope>
</reference>
<organism evidence="4 5">
    <name type="scientific">Anabas testudineus</name>
    <name type="common">Climbing perch</name>
    <name type="synonym">Anthias testudineus</name>
    <dbReference type="NCBI Taxonomy" id="64144"/>
    <lineage>
        <taxon>Eukaryota</taxon>
        <taxon>Metazoa</taxon>
        <taxon>Chordata</taxon>
        <taxon>Craniata</taxon>
        <taxon>Vertebrata</taxon>
        <taxon>Euteleostomi</taxon>
        <taxon>Actinopterygii</taxon>
        <taxon>Neopterygii</taxon>
        <taxon>Teleostei</taxon>
        <taxon>Neoteleostei</taxon>
        <taxon>Acanthomorphata</taxon>
        <taxon>Anabantaria</taxon>
        <taxon>Anabantiformes</taxon>
        <taxon>Anabantoidei</taxon>
        <taxon>Anabantidae</taxon>
        <taxon>Anabas</taxon>
    </lineage>
</organism>
<dbReference type="InParanoid" id="A0A3Q1H8S8"/>
<keyword evidence="5" id="KW-1185">Reference proteome</keyword>
<dbReference type="PANTHER" id="PTHR45710:SF26">
    <property type="entry name" value="RH26557P"/>
    <property type="match status" value="1"/>
</dbReference>
<evidence type="ECO:0000256" key="2">
    <source>
        <dbReference type="SAM" id="Phobius"/>
    </source>
</evidence>
<dbReference type="InterPro" id="IPR016187">
    <property type="entry name" value="CTDL_fold"/>
</dbReference>
<dbReference type="OrthoDB" id="2142683at2759"/>
<evidence type="ECO:0000256" key="1">
    <source>
        <dbReference type="ARBA" id="ARBA00004401"/>
    </source>
</evidence>
<feature type="domain" description="C-type lectin" evidence="3">
    <location>
        <begin position="131"/>
        <end position="236"/>
    </location>
</feature>
<dbReference type="FunCoup" id="A0A3Q1H8S8">
    <property type="interactions" value="792"/>
</dbReference>
<keyword evidence="2" id="KW-1133">Transmembrane helix</keyword>
<dbReference type="GO" id="GO:0005886">
    <property type="term" value="C:plasma membrane"/>
    <property type="evidence" value="ECO:0007669"/>
    <property type="project" value="UniProtKB-SubCell"/>
</dbReference>
<evidence type="ECO:0000259" key="3">
    <source>
        <dbReference type="PROSITE" id="PS50041"/>
    </source>
</evidence>
<dbReference type="Ensembl" id="ENSATET00000004926.2">
    <property type="protein sequence ID" value="ENSATEP00000004847.2"/>
    <property type="gene ID" value="ENSATEG00000003431.2"/>
</dbReference>
<evidence type="ECO:0000313" key="4">
    <source>
        <dbReference type="Ensembl" id="ENSATEP00000004847.2"/>
    </source>
</evidence>